<keyword evidence="3" id="KW-1185">Reference proteome</keyword>
<evidence type="ECO:0000313" key="2">
    <source>
        <dbReference type="EMBL" id="KAG5994489.1"/>
    </source>
</evidence>
<dbReference type="EMBL" id="SRPW01002228">
    <property type="protein sequence ID" value="KAG5994489.1"/>
    <property type="molecule type" value="Genomic_DNA"/>
</dbReference>
<dbReference type="AlphaFoldDB" id="A0A9P7N766"/>
<sequence>AMAANFYRKGDAPRFILGHALELGFICSSFLATLVLLLSYRRINASRARALAKGEASMFTEEELCTLGDKAVTFQYMY</sequence>
<dbReference type="OrthoDB" id="2985014at2759"/>
<keyword evidence="1" id="KW-1133">Transmembrane helix</keyword>
<keyword evidence="1" id="KW-0812">Transmembrane</keyword>
<feature type="non-terminal residue" evidence="2">
    <location>
        <position position="1"/>
    </location>
</feature>
<organism evidence="2 3">
    <name type="scientific">Claviceps pusilla</name>
    <dbReference type="NCBI Taxonomy" id="123648"/>
    <lineage>
        <taxon>Eukaryota</taxon>
        <taxon>Fungi</taxon>
        <taxon>Dikarya</taxon>
        <taxon>Ascomycota</taxon>
        <taxon>Pezizomycotina</taxon>
        <taxon>Sordariomycetes</taxon>
        <taxon>Hypocreomycetidae</taxon>
        <taxon>Hypocreales</taxon>
        <taxon>Clavicipitaceae</taxon>
        <taxon>Claviceps</taxon>
    </lineage>
</organism>
<keyword evidence="1" id="KW-0472">Membrane</keyword>
<comment type="caution">
    <text evidence="2">The sequence shown here is derived from an EMBL/GenBank/DDBJ whole genome shotgun (WGS) entry which is preliminary data.</text>
</comment>
<dbReference type="Proteomes" id="UP000748025">
    <property type="component" value="Unassembled WGS sequence"/>
</dbReference>
<feature type="transmembrane region" description="Helical" evidence="1">
    <location>
        <begin position="20"/>
        <end position="40"/>
    </location>
</feature>
<name>A0A9P7N766_9HYPO</name>
<gene>
    <name evidence="2" type="ORF">E4U43_003228</name>
</gene>
<protein>
    <submittedName>
        <fullName evidence="2">Uncharacterized protein</fullName>
    </submittedName>
</protein>
<proteinExistence type="predicted"/>
<reference evidence="2" key="1">
    <citation type="journal article" date="2020" name="bioRxiv">
        <title>Whole genome comparisons of ergot fungi reveals the divergence and evolution of species within the genus Claviceps are the result of varying mechanisms driving genome evolution and host range expansion.</title>
        <authorList>
            <person name="Wyka S.A."/>
            <person name="Mondo S.J."/>
            <person name="Liu M."/>
            <person name="Dettman J."/>
            <person name="Nalam V."/>
            <person name="Broders K.D."/>
        </authorList>
    </citation>
    <scope>NUCLEOTIDE SEQUENCE</scope>
    <source>
        <strain evidence="2">CCC 602</strain>
    </source>
</reference>
<accession>A0A9P7N766</accession>
<evidence type="ECO:0000313" key="3">
    <source>
        <dbReference type="Proteomes" id="UP000748025"/>
    </source>
</evidence>
<evidence type="ECO:0000256" key="1">
    <source>
        <dbReference type="SAM" id="Phobius"/>
    </source>
</evidence>